<reference evidence="1" key="1">
    <citation type="journal article" date="2015" name="PeerJ">
        <title>First genomic representation of candidate bacterial phylum KSB3 points to enhanced environmental sensing as a trigger of wastewater bulking.</title>
        <authorList>
            <person name="Sekiguchi Y."/>
            <person name="Ohashi A."/>
            <person name="Parks D.H."/>
            <person name="Yamauchi T."/>
            <person name="Tyson G.W."/>
            <person name="Hugenholtz P."/>
        </authorList>
    </citation>
    <scope>NUCLEOTIDE SEQUENCE [LARGE SCALE GENOMIC DNA]</scope>
</reference>
<evidence type="ECO:0000313" key="1">
    <source>
        <dbReference type="EMBL" id="GAK49123.1"/>
    </source>
</evidence>
<keyword evidence="2" id="KW-1185">Reference proteome</keyword>
<accession>A0A0S6VV95</accession>
<evidence type="ECO:0000313" key="2">
    <source>
        <dbReference type="Proteomes" id="UP000030700"/>
    </source>
</evidence>
<name>A0A0S6VV95_9BACT</name>
<dbReference type="InterPro" id="IPR012337">
    <property type="entry name" value="RNaseH-like_sf"/>
</dbReference>
<protein>
    <submittedName>
        <fullName evidence="1">Putative transposase</fullName>
    </submittedName>
</protein>
<dbReference type="STRING" id="1499966.U14_00341"/>
<dbReference type="EMBL" id="DF820455">
    <property type="protein sequence ID" value="GAK49123.1"/>
    <property type="molecule type" value="Genomic_DNA"/>
</dbReference>
<dbReference type="HOGENOM" id="CLU_720919_0_0_0"/>
<dbReference type="AlphaFoldDB" id="A0A0S6VV95"/>
<dbReference type="SUPFAM" id="SSF53098">
    <property type="entry name" value="Ribonuclease H-like"/>
    <property type="match status" value="1"/>
</dbReference>
<organism evidence="1">
    <name type="scientific">Candidatus Moduliflexus flocculans</name>
    <dbReference type="NCBI Taxonomy" id="1499966"/>
    <lineage>
        <taxon>Bacteria</taxon>
        <taxon>Candidatus Moduliflexota</taxon>
        <taxon>Candidatus Moduliflexia</taxon>
        <taxon>Candidatus Moduliflexales</taxon>
        <taxon>Candidatus Moduliflexaceae</taxon>
    </lineage>
</organism>
<proteinExistence type="predicted"/>
<gene>
    <name evidence="1" type="ORF">U14_00341</name>
</gene>
<sequence length="337" mass="38576">MLTNFEQVIQMLMPLLIQFNLGLSRPLLQMVATLTACLLEGTTAHLTALAEALPDVDTDHMAKEQRTRRVLSHSRLSPTLFLPVFVQLLRPVLATLPEVVLSMDRTHWKKRKRHINILMVSVHFQARAIPVFWRVLDRAGNSAFEHWKTVLTPVMTEFQAHAWLAKPPLIMTADRECASPQLAEWLKTTYHVESVLRLKRREYLCDQAQEITLADVLRFFPQGDTRYYPHVTVTKTSQFLVNVTITWSPDAEEPLLLIATFEGAGLGIMRYHCRFGIEAMFKDQKSNGFDVEQTRVTDSKRIETLLIFTTLAHIFCTTEGYRQEIQGDTKKNDGAAN</sequence>
<dbReference type="Proteomes" id="UP000030700">
    <property type="component" value="Unassembled WGS sequence"/>
</dbReference>